<dbReference type="Gramene" id="C.cajan_16203.t">
    <property type="protein sequence ID" value="C.cajan_16203.t.cds1"/>
    <property type="gene ID" value="C.cajan_16203"/>
</dbReference>
<accession>A0A151T553</accession>
<name>A0A151T553_CAJCA</name>
<dbReference type="Pfam" id="PF13976">
    <property type="entry name" value="gag_pre-integrs"/>
    <property type="match status" value="1"/>
</dbReference>
<dbReference type="InterPro" id="IPR039537">
    <property type="entry name" value="Retrotran_Ty1/copia-like"/>
</dbReference>
<keyword evidence="5" id="KW-1185">Reference proteome</keyword>
<evidence type="ECO:0000259" key="3">
    <source>
        <dbReference type="Pfam" id="PF22936"/>
    </source>
</evidence>
<dbReference type="InterPro" id="IPR054722">
    <property type="entry name" value="PolX-like_BBD"/>
</dbReference>
<evidence type="ECO:0000313" key="5">
    <source>
        <dbReference type="Proteomes" id="UP000075243"/>
    </source>
</evidence>
<sequence length="280" mass="31930">MSTSVQPSNGNLVLLNINTHHTKAFWVLDSSATDHISSSLSHFFTYSLIKPIAVKLPNGDHVYATHSGVIKFSDQFVLSNVLSNFTFNLISISKLVSSLHCKLTFLPNSCFIQDLNTLKKIGIVEMSNGLYILNARPVTNPPSCSVVTHPDFSIIPIYLWHFRLGHPSCKHLESMIKQYPFITFNKEFTCSSCHFSKQKRLTFPLSISKTSKPFELIHIDIWGPSSVTSMFEHRFFFTIVDDFTRYTWVSLMSSKAETRKNIINFIAHVERQFDTKVNTK</sequence>
<feature type="domain" description="Retrovirus-related Pol polyprotein from transposon TNT 1-94-like beta-barrel" evidence="3">
    <location>
        <begin position="26"/>
        <end position="97"/>
    </location>
</feature>
<dbReference type="EMBL" id="CM003610">
    <property type="protein sequence ID" value="KYP62154.1"/>
    <property type="molecule type" value="Genomic_DNA"/>
</dbReference>
<dbReference type="Pfam" id="PF22936">
    <property type="entry name" value="Pol_BBD"/>
    <property type="match status" value="1"/>
</dbReference>
<dbReference type="AlphaFoldDB" id="A0A151T553"/>
<protein>
    <submittedName>
        <fullName evidence="4">Copia protein</fullName>
    </submittedName>
</protein>
<organism evidence="4 5">
    <name type="scientific">Cajanus cajan</name>
    <name type="common">Pigeon pea</name>
    <name type="synonym">Cajanus indicus</name>
    <dbReference type="NCBI Taxonomy" id="3821"/>
    <lineage>
        <taxon>Eukaryota</taxon>
        <taxon>Viridiplantae</taxon>
        <taxon>Streptophyta</taxon>
        <taxon>Embryophyta</taxon>
        <taxon>Tracheophyta</taxon>
        <taxon>Spermatophyta</taxon>
        <taxon>Magnoliopsida</taxon>
        <taxon>eudicotyledons</taxon>
        <taxon>Gunneridae</taxon>
        <taxon>Pentapetalae</taxon>
        <taxon>rosids</taxon>
        <taxon>fabids</taxon>
        <taxon>Fabales</taxon>
        <taxon>Fabaceae</taxon>
        <taxon>Papilionoideae</taxon>
        <taxon>50 kb inversion clade</taxon>
        <taxon>NPAAA clade</taxon>
        <taxon>indigoferoid/millettioid clade</taxon>
        <taxon>Phaseoleae</taxon>
        <taxon>Cajanus</taxon>
    </lineage>
</organism>
<dbReference type="Proteomes" id="UP000075243">
    <property type="component" value="Chromosome 8"/>
</dbReference>
<dbReference type="InterPro" id="IPR036397">
    <property type="entry name" value="RNaseH_sf"/>
</dbReference>
<dbReference type="GO" id="GO:0006508">
    <property type="term" value="P:proteolysis"/>
    <property type="evidence" value="ECO:0007669"/>
    <property type="project" value="UniProtKB-KW"/>
</dbReference>
<evidence type="ECO:0000256" key="1">
    <source>
        <dbReference type="ARBA" id="ARBA00022670"/>
    </source>
</evidence>
<evidence type="ECO:0000313" key="4">
    <source>
        <dbReference type="EMBL" id="KYP62154.1"/>
    </source>
</evidence>
<keyword evidence="1" id="KW-0378">Hydrolase</keyword>
<gene>
    <name evidence="4" type="ORF">KK1_016679</name>
</gene>
<feature type="domain" description="GAG-pre-integrase" evidence="2">
    <location>
        <begin position="129"/>
        <end position="198"/>
    </location>
</feature>
<dbReference type="InterPro" id="IPR012337">
    <property type="entry name" value="RNaseH-like_sf"/>
</dbReference>
<dbReference type="PANTHER" id="PTHR42648:SF31">
    <property type="entry name" value="RNA-DIRECTED DNA POLYMERASE"/>
    <property type="match status" value="1"/>
</dbReference>
<dbReference type="GO" id="GO:0008233">
    <property type="term" value="F:peptidase activity"/>
    <property type="evidence" value="ECO:0007669"/>
    <property type="project" value="UniProtKB-KW"/>
</dbReference>
<proteinExistence type="predicted"/>
<dbReference type="SUPFAM" id="SSF53098">
    <property type="entry name" value="Ribonuclease H-like"/>
    <property type="match status" value="1"/>
</dbReference>
<dbReference type="GO" id="GO:0003676">
    <property type="term" value="F:nucleic acid binding"/>
    <property type="evidence" value="ECO:0007669"/>
    <property type="project" value="InterPro"/>
</dbReference>
<dbReference type="PANTHER" id="PTHR42648">
    <property type="entry name" value="TRANSPOSASE, PUTATIVE-RELATED"/>
    <property type="match status" value="1"/>
</dbReference>
<keyword evidence="1" id="KW-0645">Protease</keyword>
<evidence type="ECO:0000259" key="2">
    <source>
        <dbReference type="Pfam" id="PF13976"/>
    </source>
</evidence>
<reference evidence="4 5" key="1">
    <citation type="journal article" date="2012" name="Nat. Biotechnol.">
        <title>Draft genome sequence of pigeonpea (Cajanus cajan), an orphan legume crop of resource-poor farmers.</title>
        <authorList>
            <person name="Varshney R.K."/>
            <person name="Chen W."/>
            <person name="Li Y."/>
            <person name="Bharti A.K."/>
            <person name="Saxena R.K."/>
            <person name="Schlueter J.A."/>
            <person name="Donoghue M.T."/>
            <person name="Azam S."/>
            <person name="Fan G."/>
            <person name="Whaley A.M."/>
            <person name="Farmer A.D."/>
            <person name="Sheridan J."/>
            <person name="Iwata A."/>
            <person name="Tuteja R."/>
            <person name="Penmetsa R.V."/>
            <person name="Wu W."/>
            <person name="Upadhyaya H.D."/>
            <person name="Yang S.P."/>
            <person name="Shah T."/>
            <person name="Saxena K.B."/>
            <person name="Michael T."/>
            <person name="McCombie W.R."/>
            <person name="Yang B."/>
            <person name="Zhang G."/>
            <person name="Yang H."/>
            <person name="Wang J."/>
            <person name="Spillane C."/>
            <person name="Cook D.R."/>
            <person name="May G.D."/>
            <person name="Xu X."/>
            <person name="Jackson S.A."/>
        </authorList>
    </citation>
    <scope>NUCLEOTIDE SEQUENCE [LARGE SCALE GENOMIC DNA]</scope>
    <source>
        <strain evidence="5">cv. Asha</strain>
    </source>
</reference>
<dbReference type="InterPro" id="IPR025724">
    <property type="entry name" value="GAG-pre-integrase_dom"/>
</dbReference>
<dbReference type="Gene3D" id="3.30.420.10">
    <property type="entry name" value="Ribonuclease H-like superfamily/Ribonuclease H"/>
    <property type="match status" value="1"/>
</dbReference>